<reference evidence="1" key="2">
    <citation type="journal article" date="2015" name="Fish Shellfish Immunol.">
        <title>Early steps in the European eel (Anguilla anguilla)-Vibrio vulnificus interaction in the gills: Role of the RtxA13 toxin.</title>
        <authorList>
            <person name="Callol A."/>
            <person name="Pajuelo D."/>
            <person name="Ebbesson L."/>
            <person name="Teles M."/>
            <person name="MacKenzie S."/>
            <person name="Amaro C."/>
        </authorList>
    </citation>
    <scope>NUCLEOTIDE SEQUENCE</scope>
</reference>
<name>A0A0E9W3M8_ANGAN</name>
<dbReference type="EMBL" id="GBXM01023603">
    <property type="protein sequence ID" value="JAH84974.1"/>
    <property type="molecule type" value="Transcribed_RNA"/>
</dbReference>
<accession>A0A0E9W3M8</accession>
<sequence>MVKLDGRGVEKSADTRLPPRGCCCVCEVSATQSLVFIAVRTHIQTSFFPEK</sequence>
<proteinExistence type="predicted"/>
<evidence type="ECO:0000313" key="1">
    <source>
        <dbReference type="EMBL" id="JAH84974.1"/>
    </source>
</evidence>
<protein>
    <submittedName>
        <fullName evidence="1">Uncharacterized protein</fullName>
    </submittedName>
</protein>
<dbReference type="AlphaFoldDB" id="A0A0E9W3M8"/>
<organism evidence="1">
    <name type="scientific">Anguilla anguilla</name>
    <name type="common">European freshwater eel</name>
    <name type="synonym">Muraena anguilla</name>
    <dbReference type="NCBI Taxonomy" id="7936"/>
    <lineage>
        <taxon>Eukaryota</taxon>
        <taxon>Metazoa</taxon>
        <taxon>Chordata</taxon>
        <taxon>Craniata</taxon>
        <taxon>Vertebrata</taxon>
        <taxon>Euteleostomi</taxon>
        <taxon>Actinopterygii</taxon>
        <taxon>Neopterygii</taxon>
        <taxon>Teleostei</taxon>
        <taxon>Anguilliformes</taxon>
        <taxon>Anguillidae</taxon>
        <taxon>Anguilla</taxon>
    </lineage>
</organism>
<reference evidence="1" key="1">
    <citation type="submission" date="2014-11" db="EMBL/GenBank/DDBJ databases">
        <authorList>
            <person name="Amaro Gonzalez C."/>
        </authorList>
    </citation>
    <scope>NUCLEOTIDE SEQUENCE</scope>
</reference>